<feature type="compositionally biased region" description="Polar residues" evidence="2">
    <location>
        <begin position="369"/>
        <end position="378"/>
    </location>
</feature>
<reference evidence="4 5" key="1">
    <citation type="submission" date="2015-07" db="EMBL/GenBank/DDBJ databases">
        <title>The genome of Melipona quadrifasciata.</title>
        <authorList>
            <person name="Pan H."/>
            <person name="Kapheim K."/>
        </authorList>
    </citation>
    <scope>NUCLEOTIDE SEQUENCE [LARGE SCALE GENOMIC DNA]</scope>
    <source>
        <strain evidence="4">0111107301</strain>
        <tissue evidence="4">Whole body</tissue>
    </source>
</reference>
<proteinExistence type="predicted"/>
<protein>
    <recommendedName>
        <fullName evidence="3">CCDC92/74 N-terminal domain-containing protein</fullName>
    </recommendedName>
</protein>
<feature type="compositionally biased region" description="Polar residues" evidence="2">
    <location>
        <begin position="215"/>
        <end position="229"/>
    </location>
</feature>
<dbReference type="AlphaFoldDB" id="A0A0N0BJJ7"/>
<feature type="region of interest" description="Disordered" evidence="2">
    <location>
        <begin position="205"/>
        <end position="252"/>
    </location>
</feature>
<gene>
    <name evidence="4" type="ORF">WN51_09083</name>
</gene>
<keyword evidence="1" id="KW-0175">Coiled coil</keyword>
<sequence length="421" mass="48680">MASTVLVKLPTVPFPQVKRDIVTLPDRNEGLNQSIRHQTVNVDRVAQLEQNMKFLQEQHQATLVALHQEVESLRQKNRDLQFQLVFSKGSTYIPSSPSSPEDNENGFVKPKGSPVCVNITPLQVELLEKDLQDIKISLQEAKTQNQYLFEIIEEQKKKLNFMEEEKVNKEPMVDVGIQVGLHSSRAHIIACFEGTEATIKRLRKQNEEQREQIATLKTTSPNVNGSNKGARSRDGNNSHHSRGSPTSTVQEQTPHIFPPLQSYWHHKSLRNGRNRHNKSDHQTEVDSTMLPQLQNGNIKLDTMMFESLCYRSRGHRNYYRDESNRKYRGNASQKDRRDSDHHHHHQHHRRDYKDRNSKSHQKEVPDSAEGSSEADNSANEKYTTVPFLIKEVIVYFSSRENMTITMIRKDMKAKNNNNYDN</sequence>
<evidence type="ECO:0000313" key="5">
    <source>
        <dbReference type="Proteomes" id="UP000053105"/>
    </source>
</evidence>
<name>A0A0N0BJJ7_9HYME</name>
<dbReference type="InterPro" id="IPR039496">
    <property type="entry name" value="CCDC92/74_N"/>
</dbReference>
<feature type="domain" description="CCDC92/74 N-terminal" evidence="3">
    <location>
        <begin position="43"/>
        <end position="95"/>
    </location>
</feature>
<evidence type="ECO:0000256" key="1">
    <source>
        <dbReference type="SAM" id="Coils"/>
    </source>
</evidence>
<dbReference type="Proteomes" id="UP000053105">
    <property type="component" value="Unassembled WGS sequence"/>
</dbReference>
<dbReference type="Pfam" id="PF14916">
    <property type="entry name" value="CCDC92"/>
    <property type="match status" value="1"/>
</dbReference>
<organism evidence="4 5">
    <name type="scientific">Melipona quadrifasciata</name>
    <dbReference type="NCBI Taxonomy" id="166423"/>
    <lineage>
        <taxon>Eukaryota</taxon>
        <taxon>Metazoa</taxon>
        <taxon>Ecdysozoa</taxon>
        <taxon>Arthropoda</taxon>
        <taxon>Hexapoda</taxon>
        <taxon>Insecta</taxon>
        <taxon>Pterygota</taxon>
        <taxon>Neoptera</taxon>
        <taxon>Endopterygota</taxon>
        <taxon>Hymenoptera</taxon>
        <taxon>Apocrita</taxon>
        <taxon>Aculeata</taxon>
        <taxon>Apoidea</taxon>
        <taxon>Anthophila</taxon>
        <taxon>Apidae</taxon>
        <taxon>Melipona</taxon>
    </lineage>
</organism>
<accession>A0A0N0BJJ7</accession>
<feature type="region of interest" description="Disordered" evidence="2">
    <location>
        <begin position="270"/>
        <end position="292"/>
    </location>
</feature>
<feature type="region of interest" description="Disordered" evidence="2">
    <location>
        <begin position="320"/>
        <end position="378"/>
    </location>
</feature>
<evidence type="ECO:0000313" key="4">
    <source>
        <dbReference type="EMBL" id="KOX79281.1"/>
    </source>
</evidence>
<keyword evidence="5" id="KW-1185">Reference proteome</keyword>
<dbReference type="OrthoDB" id="2155209at2759"/>
<evidence type="ECO:0000259" key="3">
    <source>
        <dbReference type="Pfam" id="PF14916"/>
    </source>
</evidence>
<feature type="compositionally biased region" description="Basic and acidic residues" evidence="2">
    <location>
        <begin position="351"/>
        <end position="365"/>
    </location>
</feature>
<evidence type="ECO:0000256" key="2">
    <source>
        <dbReference type="SAM" id="MobiDB-lite"/>
    </source>
</evidence>
<feature type="coiled-coil region" evidence="1">
    <location>
        <begin position="45"/>
        <end position="83"/>
    </location>
</feature>
<dbReference type="EMBL" id="KQ435713">
    <property type="protein sequence ID" value="KOX79281.1"/>
    <property type="molecule type" value="Genomic_DNA"/>
</dbReference>
<feature type="compositionally biased region" description="Polar residues" evidence="2">
    <location>
        <begin position="243"/>
        <end position="252"/>
    </location>
</feature>